<dbReference type="PROSITE" id="PS51257">
    <property type="entry name" value="PROKAR_LIPOPROTEIN"/>
    <property type="match status" value="1"/>
</dbReference>
<proteinExistence type="predicted"/>
<evidence type="ECO:0000313" key="1">
    <source>
        <dbReference type="EMBL" id="SCX14949.1"/>
    </source>
</evidence>
<protein>
    <recommendedName>
        <fullName evidence="3">DNA topoisomerase IV</fullName>
    </recommendedName>
</protein>
<dbReference type="STRING" id="329186.SAMN02927925_02156"/>
<dbReference type="AlphaFoldDB" id="A0A1G4W0V2"/>
<sequence length="125" mass="14315">MKKNSLAVVVLALTLASCYNQERNCTDYKTGKFEFVQEIDGQEKKSVFERTENLQIETFDGKTDTASVRWVNDCEFVLQKLHPKNMQEKKAIGMKILTTSDKGYTFEYAFVGDAKKQRGTVTKIE</sequence>
<evidence type="ECO:0008006" key="3">
    <source>
        <dbReference type="Google" id="ProtNLM"/>
    </source>
</evidence>
<dbReference type="Proteomes" id="UP000182124">
    <property type="component" value="Unassembled WGS sequence"/>
</dbReference>
<name>A0A1G4W0V2_9FLAO</name>
<evidence type="ECO:0000313" key="2">
    <source>
        <dbReference type="Proteomes" id="UP000182124"/>
    </source>
</evidence>
<dbReference type="eggNOG" id="ENOG5031KQA">
    <property type="taxonomic scope" value="Bacteria"/>
</dbReference>
<dbReference type="EMBL" id="FMTY01000005">
    <property type="protein sequence ID" value="SCX14949.1"/>
    <property type="molecule type" value="Genomic_DNA"/>
</dbReference>
<dbReference type="RefSeq" id="WP_023575822.1">
    <property type="nucleotide sequence ID" value="NZ_CBCSBQ010000004.1"/>
</dbReference>
<organism evidence="1 2">
    <name type="scientific">Flavobacterium saliperosum</name>
    <dbReference type="NCBI Taxonomy" id="329186"/>
    <lineage>
        <taxon>Bacteria</taxon>
        <taxon>Pseudomonadati</taxon>
        <taxon>Bacteroidota</taxon>
        <taxon>Flavobacteriia</taxon>
        <taxon>Flavobacteriales</taxon>
        <taxon>Flavobacteriaceae</taxon>
        <taxon>Flavobacterium</taxon>
    </lineage>
</organism>
<reference evidence="1 2" key="1">
    <citation type="submission" date="2016-10" db="EMBL/GenBank/DDBJ databases">
        <authorList>
            <person name="de Groot N.N."/>
        </authorList>
    </citation>
    <scope>NUCLEOTIDE SEQUENCE [LARGE SCALE GENOMIC DNA]</scope>
    <source>
        <strain evidence="1 2">CGMCC 1.3801</strain>
    </source>
</reference>
<accession>A0A1G4W0V2</accession>
<gene>
    <name evidence="1" type="ORF">SAMN02927925_02156</name>
</gene>